<keyword evidence="3" id="KW-1185">Reference proteome</keyword>
<dbReference type="VEuPathDB" id="AmoebaDB:NfTy_074880"/>
<reference evidence="2 3" key="1">
    <citation type="journal article" date="2019" name="Sci. Rep.">
        <title>Nanopore sequencing improves the draft genome of the human pathogenic amoeba Naegleria fowleri.</title>
        <authorList>
            <person name="Liechti N."/>
            <person name="Schurch N."/>
            <person name="Bruggmann R."/>
            <person name="Wittwer M."/>
        </authorList>
    </citation>
    <scope>NUCLEOTIDE SEQUENCE [LARGE SCALE GENOMIC DNA]</scope>
    <source>
        <strain evidence="2 3">ATCC 30894</strain>
    </source>
</reference>
<dbReference type="EMBL" id="VFQX01000053">
    <property type="protein sequence ID" value="KAF0974124.1"/>
    <property type="molecule type" value="Genomic_DNA"/>
</dbReference>
<accession>A0A6A5BJB0</accession>
<evidence type="ECO:0000313" key="2">
    <source>
        <dbReference type="EMBL" id="KAF0974124.1"/>
    </source>
</evidence>
<dbReference type="VEuPathDB" id="AmoebaDB:FDP41_006734"/>
<proteinExistence type="predicted"/>
<dbReference type="VEuPathDB" id="AmoebaDB:NF0064800"/>
<dbReference type="GeneID" id="68113952"/>
<comment type="caution">
    <text evidence="2">The sequence shown here is derived from an EMBL/GenBank/DDBJ whole genome shotgun (WGS) entry which is preliminary data.</text>
</comment>
<evidence type="ECO:0000313" key="3">
    <source>
        <dbReference type="Proteomes" id="UP000444721"/>
    </source>
</evidence>
<name>A0A6A5BJB0_NAEFO</name>
<dbReference type="AlphaFoldDB" id="A0A6A5BJB0"/>
<dbReference type="OrthoDB" id="10303041at2759"/>
<feature type="region of interest" description="Disordered" evidence="1">
    <location>
        <begin position="303"/>
        <end position="376"/>
    </location>
</feature>
<feature type="compositionally biased region" description="Polar residues" evidence="1">
    <location>
        <begin position="346"/>
        <end position="367"/>
    </location>
</feature>
<dbReference type="Proteomes" id="UP000444721">
    <property type="component" value="Unassembled WGS sequence"/>
</dbReference>
<dbReference type="RefSeq" id="XP_044558837.1">
    <property type="nucleotide sequence ID" value="XM_044710401.1"/>
</dbReference>
<gene>
    <name evidence="2" type="ORF">FDP41_006734</name>
</gene>
<organism evidence="2 3">
    <name type="scientific">Naegleria fowleri</name>
    <name type="common">Brain eating amoeba</name>
    <dbReference type="NCBI Taxonomy" id="5763"/>
    <lineage>
        <taxon>Eukaryota</taxon>
        <taxon>Discoba</taxon>
        <taxon>Heterolobosea</taxon>
        <taxon>Tetramitia</taxon>
        <taxon>Eutetramitia</taxon>
        <taxon>Vahlkampfiidae</taxon>
        <taxon>Naegleria</taxon>
    </lineage>
</organism>
<evidence type="ECO:0000256" key="1">
    <source>
        <dbReference type="SAM" id="MobiDB-lite"/>
    </source>
</evidence>
<sequence length="393" mass="44745">MTFGGHYTPYFDPSFDAHKEYRKEFILKKYRSTSNKLQSSSYSKLFEERSLRGISAWLKEQATETERKEFHALFKRLGDYYQKLQSQNNPFKAESEVDRFFYVASSYGHGVLTEKAIKSVAAYFKNHSDTCQSDMNVFKYVMAALSSFRKHIQPTSHEQSVFLESTPHLLDQKKSKPVYEVAAEKWQNSKTNSQQGDRPKSAPAIQNISFQRKSVMNSTFTNSGLTARPSTSNLSKMHDRNFNTKKPYAYLPTQGTNLPTSKTYFARPSSKTLSHYVRTEPAWKATSCPTASGGVVEPAFTPVLDENDAEPKNSARSSTSARSGKDTKQPTTSKPTPTKERKISIGKTTYSTTFQPQANIKSQPFHQTTHHSKPFGDYGTVDFQTEYCRRFKR</sequence>
<protein>
    <submittedName>
        <fullName evidence="2">Uncharacterized protein</fullName>
    </submittedName>
</protein>